<evidence type="ECO:0000259" key="6">
    <source>
        <dbReference type="Pfam" id="PF07291"/>
    </source>
</evidence>
<dbReference type="GO" id="GO:0030416">
    <property type="term" value="P:methylamine metabolic process"/>
    <property type="evidence" value="ECO:0007669"/>
    <property type="project" value="InterPro"/>
</dbReference>
<feature type="domain" description="Methylamine utilisation protein MauE" evidence="6">
    <location>
        <begin position="32"/>
        <end position="165"/>
    </location>
</feature>
<dbReference type="GO" id="GO:0016020">
    <property type="term" value="C:membrane"/>
    <property type="evidence" value="ECO:0007669"/>
    <property type="project" value="UniProtKB-SubCell"/>
</dbReference>
<reference evidence="7 8" key="1">
    <citation type="journal article" date="2008" name="J. Biotechnol.">
        <title>Ultrafast pyrosequencing of Corynebacterium kroppenstedtii DSM44385 revealed insights into the physiology of a lipophilic corynebacterium that lacks mycolic acids.</title>
        <authorList>
            <person name="Tauch A."/>
            <person name="Schneider J."/>
            <person name="Szczepanowski R."/>
            <person name="Tilker A."/>
            <person name="Viehoever P."/>
            <person name="Gartemann K.-H."/>
            <person name="Arnold W."/>
            <person name="Blom J."/>
            <person name="Brinkrolf K."/>
            <person name="Brune I."/>
            <person name="Goetker S."/>
            <person name="Weisshaar B."/>
            <person name="Goesmann A."/>
            <person name="Droege M."/>
            <person name="Puehler A."/>
        </authorList>
    </citation>
    <scope>NUCLEOTIDE SEQUENCE [LARGE SCALE GENOMIC DNA]</scope>
    <source>
        <strain evidence="8">DSM 44385 / JCM 11950 / CIP 105744 / CCUG 35717</strain>
    </source>
</reference>
<name>C4LK11_CORK4</name>
<evidence type="ECO:0000256" key="5">
    <source>
        <dbReference type="SAM" id="Phobius"/>
    </source>
</evidence>
<dbReference type="AlphaFoldDB" id="C4LK11"/>
<dbReference type="HOGENOM" id="CLU_101331_0_0_11"/>
<dbReference type="STRING" id="645127.ckrop_1428"/>
<dbReference type="Pfam" id="PF07291">
    <property type="entry name" value="MauE"/>
    <property type="match status" value="1"/>
</dbReference>
<dbReference type="InterPro" id="IPR009908">
    <property type="entry name" value="Methylamine_util_MauE"/>
</dbReference>
<feature type="transmembrane region" description="Helical" evidence="5">
    <location>
        <begin position="29"/>
        <end position="48"/>
    </location>
</feature>
<dbReference type="EMBL" id="CP001620">
    <property type="protein sequence ID" value="ACR18166.1"/>
    <property type="molecule type" value="Genomic_DNA"/>
</dbReference>
<keyword evidence="8" id="KW-1185">Reference proteome</keyword>
<keyword evidence="4 5" id="KW-0472">Membrane</keyword>
<sequence>MCRSQERWKYMDTVVQSGNVGSQGGHKSLILDIISLITRLAMAAVWIISGISKLRDSLQTQQAINAYEILPRDVISPLAAGLPVFEIALGVLLLLGIFLRPAAVISIGLLTVFIIAIISAWARGLSIDCGCFGGGGANPNAGPSTYLTEIGRDLGFIVLSVWTVWRPYKRFALHP</sequence>
<evidence type="ECO:0000256" key="3">
    <source>
        <dbReference type="ARBA" id="ARBA00022989"/>
    </source>
</evidence>
<organism evidence="7 8">
    <name type="scientific">Corynebacterium kroppenstedtii (strain DSM 44385 / JCM 11950 / CIP 105744 / CCUG 35717)</name>
    <dbReference type="NCBI Taxonomy" id="645127"/>
    <lineage>
        <taxon>Bacteria</taxon>
        <taxon>Bacillati</taxon>
        <taxon>Actinomycetota</taxon>
        <taxon>Actinomycetes</taxon>
        <taxon>Mycobacteriales</taxon>
        <taxon>Corynebacteriaceae</taxon>
        <taxon>Corynebacterium</taxon>
    </lineage>
</organism>
<evidence type="ECO:0000256" key="4">
    <source>
        <dbReference type="ARBA" id="ARBA00023136"/>
    </source>
</evidence>
<feature type="transmembrane region" description="Helical" evidence="5">
    <location>
        <begin position="74"/>
        <end position="95"/>
    </location>
</feature>
<dbReference type="KEGG" id="ckp:ckrop_1428"/>
<evidence type="ECO:0000256" key="2">
    <source>
        <dbReference type="ARBA" id="ARBA00022692"/>
    </source>
</evidence>
<gene>
    <name evidence="7" type="ordered locus">ckrop_1428</name>
</gene>
<accession>C4LK11</accession>
<dbReference type="Proteomes" id="UP000001473">
    <property type="component" value="Chromosome"/>
</dbReference>
<keyword evidence="2 5" id="KW-0812">Transmembrane</keyword>
<keyword evidence="3 5" id="KW-1133">Transmembrane helix</keyword>
<dbReference type="UniPathway" id="UPA00895"/>
<proteinExistence type="predicted"/>
<comment type="subcellular location">
    <subcellularLocation>
        <location evidence="1">Membrane</location>
        <topology evidence="1">Multi-pass membrane protein</topology>
    </subcellularLocation>
</comment>
<evidence type="ECO:0000313" key="7">
    <source>
        <dbReference type="EMBL" id="ACR18166.1"/>
    </source>
</evidence>
<feature type="transmembrane region" description="Helical" evidence="5">
    <location>
        <begin position="102"/>
        <end position="122"/>
    </location>
</feature>
<protein>
    <submittedName>
        <fullName evidence="7">Putative membrane protein</fullName>
    </submittedName>
</protein>
<dbReference type="eggNOG" id="COG2259">
    <property type="taxonomic scope" value="Bacteria"/>
</dbReference>
<evidence type="ECO:0000256" key="1">
    <source>
        <dbReference type="ARBA" id="ARBA00004141"/>
    </source>
</evidence>
<evidence type="ECO:0000313" key="8">
    <source>
        <dbReference type="Proteomes" id="UP000001473"/>
    </source>
</evidence>